<dbReference type="OrthoDB" id="6487899at2759"/>
<feature type="chain" id="PRO_5026926186" evidence="1">
    <location>
        <begin position="17"/>
        <end position="198"/>
    </location>
</feature>
<dbReference type="AlphaFoldDB" id="A0A6M2D5B7"/>
<sequence length="198" mass="21178">MLSWTLVVCLAVAASAESTESDGLACNETIVQQLNEIGQRIGSFLPDPWLLSSQSSGSRKGKGSLLGWGLVSGLSWSKAEPPLDNCGSQLVIKVPLQGLARLALPFASTPLYFQGAAAVTANLTFPGPRVTGLSVEEVKLTDLALKKGVKEGDRVGDFLLQVTSRVVDRSIREQLPRLLLVALAPQSPLVLERRLLVY</sequence>
<organism evidence="2">
    <name type="scientific">Rhipicephalus microplus</name>
    <name type="common">Cattle tick</name>
    <name type="synonym">Boophilus microplus</name>
    <dbReference type="NCBI Taxonomy" id="6941"/>
    <lineage>
        <taxon>Eukaryota</taxon>
        <taxon>Metazoa</taxon>
        <taxon>Ecdysozoa</taxon>
        <taxon>Arthropoda</taxon>
        <taxon>Chelicerata</taxon>
        <taxon>Arachnida</taxon>
        <taxon>Acari</taxon>
        <taxon>Parasitiformes</taxon>
        <taxon>Ixodida</taxon>
        <taxon>Ixodoidea</taxon>
        <taxon>Ixodidae</taxon>
        <taxon>Rhipicephalinae</taxon>
        <taxon>Rhipicephalus</taxon>
        <taxon>Boophilus</taxon>
    </lineage>
</organism>
<dbReference type="VEuPathDB" id="VectorBase:LOC119179657"/>
<evidence type="ECO:0000256" key="1">
    <source>
        <dbReference type="SAM" id="SignalP"/>
    </source>
</evidence>
<feature type="signal peptide" evidence="1">
    <location>
        <begin position="1"/>
        <end position="16"/>
    </location>
</feature>
<dbReference type="EMBL" id="GHWJ01008626">
    <property type="protein sequence ID" value="NOV41363.1"/>
    <property type="molecule type" value="Transcribed_RNA"/>
</dbReference>
<reference evidence="2" key="1">
    <citation type="submission" date="2019-09" db="EMBL/GenBank/DDBJ databases">
        <title>Organ-specific transcriptomic study of the physiology of the cattle tick, Rhipicephalus microplus.</title>
        <authorList>
            <person name="Tirloni L."/>
            <person name="Braz G."/>
            <person name="Gandara A.C.P."/>
            <person name="Sabadin G.A."/>
            <person name="da Silva R.M."/>
            <person name="Guizzo M.G."/>
            <person name="Machado J.A."/>
            <person name="Costa E.P."/>
            <person name="Gomes H.F."/>
            <person name="Moraes J."/>
            <person name="Mota M.B.S."/>
            <person name="Mesquita R.D."/>
            <person name="Alvarenga P.H."/>
            <person name="Alves F."/>
            <person name="Seixas A."/>
            <person name="da Fonseca R.N."/>
            <person name="Fogaca A."/>
            <person name="Logullo C."/>
            <person name="Tanaka A."/>
            <person name="Daffre S."/>
            <person name="Termignoni C."/>
            <person name="Vaz I.S.Jr."/>
            <person name="Oliveira P.L."/>
            <person name="Ribeiro J.M."/>
        </authorList>
    </citation>
    <scope>NUCLEOTIDE SEQUENCE</scope>
    <source>
        <strain evidence="2">Porto Alegre</strain>
    </source>
</reference>
<keyword evidence="1" id="KW-0732">Signal</keyword>
<protein>
    <submittedName>
        <fullName evidence="2">Putative conserved secreted protein</fullName>
    </submittedName>
</protein>
<accession>A0A6M2D5B7</accession>
<name>A0A6M2D5B7_RHIMP</name>
<proteinExistence type="predicted"/>
<evidence type="ECO:0000313" key="2">
    <source>
        <dbReference type="EMBL" id="NOV41363.1"/>
    </source>
</evidence>